<dbReference type="AlphaFoldDB" id="A0A834NND1"/>
<accession>A0A834NND1</accession>
<reference evidence="1" key="1">
    <citation type="journal article" date="2020" name="G3 (Bethesda)">
        <title>High-Quality Assemblies for Three Invasive Social Wasps from the &lt;i&gt;Vespula&lt;/i&gt; Genus.</title>
        <authorList>
            <person name="Harrop T.W.R."/>
            <person name="Guhlin J."/>
            <person name="McLaughlin G.M."/>
            <person name="Permina E."/>
            <person name="Stockwell P."/>
            <person name="Gilligan J."/>
            <person name="Le Lec M.F."/>
            <person name="Gruber M.A.M."/>
            <person name="Quinn O."/>
            <person name="Lovegrove M."/>
            <person name="Duncan E.J."/>
            <person name="Remnant E.J."/>
            <person name="Van Eeckhoven J."/>
            <person name="Graham B."/>
            <person name="Knapp R.A."/>
            <person name="Langford K.W."/>
            <person name="Kronenberg Z."/>
            <person name="Press M.O."/>
            <person name="Eacker S.M."/>
            <person name="Wilson-Rankin E.E."/>
            <person name="Purcell J."/>
            <person name="Lester P.J."/>
            <person name="Dearden P.K."/>
        </authorList>
    </citation>
    <scope>NUCLEOTIDE SEQUENCE</scope>
    <source>
        <strain evidence="1">Linc-1</strain>
    </source>
</reference>
<sequence>MGLQLLAGQLLNSGTYSRKSLLGLALTFCPKNVTIFKDCEYIPDLIMFPLRAFSTECIRTAYIEANDLSRTTVPLGRRTSSICLNHRYSQISRRYFQLGYLRIQQNIITVEYVTLSRNTHINGYYIVTEDDNLKFHHIRKPNSMACLQDEFCN</sequence>
<comment type="caution">
    <text evidence="1">The sequence shown here is derived from an EMBL/GenBank/DDBJ whole genome shotgun (WGS) entry which is preliminary data.</text>
</comment>
<protein>
    <submittedName>
        <fullName evidence="1">Uncharacterized protein</fullName>
    </submittedName>
</protein>
<keyword evidence="2" id="KW-1185">Reference proteome</keyword>
<gene>
    <name evidence="1" type="ORF">HZH68_002948</name>
</gene>
<name>A0A834NND1_VESGE</name>
<dbReference type="Proteomes" id="UP000617340">
    <property type="component" value="Unassembled WGS sequence"/>
</dbReference>
<proteinExistence type="predicted"/>
<evidence type="ECO:0000313" key="2">
    <source>
        <dbReference type="Proteomes" id="UP000617340"/>
    </source>
</evidence>
<organism evidence="1 2">
    <name type="scientific">Vespula germanica</name>
    <name type="common">German yellow jacket</name>
    <name type="synonym">Paravespula germanica</name>
    <dbReference type="NCBI Taxonomy" id="30212"/>
    <lineage>
        <taxon>Eukaryota</taxon>
        <taxon>Metazoa</taxon>
        <taxon>Ecdysozoa</taxon>
        <taxon>Arthropoda</taxon>
        <taxon>Hexapoda</taxon>
        <taxon>Insecta</taxon>
        <taxon>Pterygota</taxon>
        <taxon>Neoptera</taxon>
        <taxon>Endopterygota</taxon>
        <taxon>Hymenoptera</taxon>
        <taxon>Apocrita</taxon>
        <taxon>Aculeata</taxon>
        <taxon>Vespoidea</taxon>
        <taxon>Vespidae</taxon>
        <taxon>Vespinae</taxon>
        <taxon>Vespula</taxon>
    </lineage>
</organism>
<dbReference type="EMBL" id="JACSDZ010000002">
    <property type="protein sequence ID" value="KAF7414459.1"/>
    <property type="molecule type" value="Genomic_DNA"/>
</dbReference>
<evidence type="ECO:0000313" key="1">
    <source>
        <dbReference type="EMBL" id="KAF7414459.1"/>
    </source>
</evidence>